<dbReference type="Proteomes" id="UP000835243">
    <property type="component" value="Chromosome"/>
</dbReference>
<dbReference type="EMBL" id="HG992341">
    <property type="protein sequence ID" value="CAE6838776.1"/>
    <property type="molecule type" value="Genomic_DNA"/>
</dbReference>
<feature type="domain" description="GST N-terminal" evidence="4">
    <location>
        <begin position="13"/>
        <end position="94"/>
    </location>
</feature>
<dbReference type="EMBL" id="HG992341">
    <property type="protein sequence ID" value="CAE6838765.1"/>
    <property type="molecule type" value="Genomic_DNA"/>
</dbReference>
<evidence type="ECO:0000256" key="1">
    <source>
        <dbReference type="ARBA" id="ARBA00007409"/>
    </source>
</evidence>
<dbReference type="Gene3D" id="3.40.30.10">
    <property type="entry name" value="Glutaredoxin"/>
    <property type="match status" value="1"/>
</dbReference>
<comment type="similarity">
    <text evidence="1 3">Belongs to the GST superfamily.</text>
</comment>
<evidence type="ECO:0008006" key="9">
    <source>
        <dbReference type="Google" id="ProtNLM"/>
    </source>
</evidence>
<dbReference type="EMBL" id="HG992338">
    <property type="protein sequence ID" value="CAE6846233.1"/>
    <property type="molecule type" value="Genomic_DNA"/>
</dbReference>
<feature type="domain" description="GST C-terminal" evidence="5">
    <location>
        <begin position="98"/>
        <end position="223"/>
    </location>
</feature>
<proteinExistence type="inferred from homology"/>
<dbReference type="InterPro" id="IPR004045">
    <property type="entry name" value="Glutathione_S-Trfase_N"/>
</dbReference>
<evidence type="ECO:0000256" key="2">
    <source>
        <dbReference type="ARBA" id="ARBA00022679"/>
    </source>
</evidence>
<dbReference type="CDD" id="cd03047">
    <property type="entry name" value="GST_N_2"/>
    <property type="match status" value="1"/>
</dbReference>
<organism evidence="6">
    <name type="scientific">Xanthomonas arboricola pv. corylina</name>
    <dbReference type="NCBI Taxonomy" id="487821"/>
    <lineage>
        <taxon>Bacteria</taxon>
        <taxon>Pseudomonadati</taxon>
        <taxon>Pseudomonadota</taxon>
        <taxon>Gammaproteobacteria</taxon>
        <taxon>Lysobacterales</taxon>
        <taxon>Lysobacteraceae</taxon>
        <taxon>Xanthomonas</taxon>
    </lineage>
</organism>
<dbReference type="GO" id="GO:0016740">
    <property type="term" value="F:transferase activity"/>
    <property type="evidence" value="ECO:0007669"/>
    <property type="project" value="UniProtKB-KW"/>
</dbReference>
<dbReference type="InterPro" id="IPR036249">
    <property type="entry name" value="Thioredoxin-like_sf"/>
</dbReference>
<dbReference type="FunFam" id="3.40.30.10:FF:000039">
    <property type="entry name" value="Glutathione S-transferase domain"/>
    <property type="match status" value="1"/>
</dbReference>
<evidence type="ECO:0000259" key="5">
    <source>
        <dbReference type="PROSITE" id="PS50405"/>
    </source>
</evidence>
<name>A0A8D6VMS9_9XANT</name>
<dbReference type="SFLD" id="SFLDS00019">
    <property type="entry name" value="Glutathione_Transferase_(cytos"/>
    <property type="match status" value="1"/>
</dbReference>
<dbReference type="InterPro" id="IPR036282">
    <property type="entry name" value="Glutathione-S-Trfase_C_sf"/>
</dbReference>
<dbReference type="InterPro" id="IPR004046">
    <property type="entry name" value="GST_C"/>
</dbReference>
<dbReference type="InterPro" id="IPR010987">
    <property type="entry name" value="Glutathione-S-Trfase_C-like"/>
</dbReference>
<dbReference type="Gene3D" id="1.20.1050.10">
    <property type="match status" value="1"/>
</dbReference>
<dbReference type="Proteomes" id="UP000835287">
    <property type="component" value="Chromosome"/>
</dbReference>
<evidence type="ECO:0000313" key="6">
    <source>
        <dbReference type="EMBL" id="CAE6838765.1"/>
    </source>
</evidence>
<dbReference type="Pfam" id="PF02798">
    <property type="entry name" value="GST_N"/>
    <property type="match status" value="1"/>
</dbReference>
<dbReference type="SUPFAM" id="SSF47616">
    <property type="entry name" value="GST C-terminal domain-like"/>
    <property type="match status" value="1"/>
</dbReference>
<dbReference type="PANTHER" id="PTHR44051:SF19">
    <property type="entry name" value="DISULFIDE-BOND OXIDOREDUCTASE YFCG"/>
    <property type="match status" value="1"/>
</dbReference>
<protein>
    <recommendedName>
        <fullName evidence="9">Glutathione S-transferase</fullName>
    </recommendedName>
</protein>
<dbReference type="PANTHER" id="PTHR44051">
    <property type="entry name" value="GLUTATHIONE S-TRANSFERASE-RELATED"/>
    <property type="match status" value="1"/>
</dbReference>
<gene>
    <name evidence="6" type="ORF">CFBP1159_37990</name>
    <name evidence="7" type="ORF">XAC301_39920</name>
</gene>
<evidence type="ECO:0000313" key="7">
    <source>
        <dbReference type="EMBL" id="CAE6846212.1"/>
    </source>
</evidence>
<keyword evidence="8" id="KW-1185">Reference proteome</keyword>
<dbReference type="AlphaFoldDB" id="A0A8D6VMS9"/>
<dbReference type="PROSITE" id="PS50405">
    <property type="entry name" value="GST_CTER"/>
    <property type="match status" value="1"/>
</dbReference>
<dbReference type="SFLD" id="SFLDG00358">
    <property type="entry name" value="Main_(cytGST)"/>
    <property type="match status" value="1"/>
</dbReference>
<reference evidence="6 8" key="1">
    <citation type="submission" date="2021-02" db="EMBL/GenBank/DDBJ databases">
        <authorList>
            <person name="Pothier F. J."/>
        </authorList>
    </citation>
    <scope>NUCLEOTIDE SEQUENCE</scope>
    <source>
        <strain evidence="7 8">301</strain>
        <strain evidence="6">CFBP 1159</strain>
    </source>
</reference>
<evidence type="ECO:0000313" key="8">
    <source>
        <dbReference type="Proteomes" id="UP000835287"/>
    </source>
</evidence>
<evidence type="ECO:0000256" key="3">
    <source>
        <dbReference type="RuleBase" id="RU003494"/>
    </source>
</evidence>
<dbReference type="PROSITE" id="PS50404">
    <property type="entry name" value="GST_NTER"/>
    <property type="match status" value="1"/>
</dbReference>
<accession>A0A8D6VMS9</accession>
<dbReference type="SUPFAM" id="SSF52833">
    <property type="entry name" value="Thioredoxin-like"/>
    <property type="match status" value="1"/>
</dbReference>
<evidence type="ECO:0000259" key="4">
    <source>
        <dbReference type="PROSITE" id="PS50404"/>
    </source>
</evidence>
<dbReference type="Pfam" id="PF00043">
    <property type="entry name" value="GST_C"/>
    <property type="match status" value="1"/>
</dbReference>
<dbReference type="EMBL" id="HG992338">
    <property type="protein sequence ID" value="CAE6846212.1"/>
    <property type="molecule type" value="Genomic_DNA"/>
</dbReference>
<sequence>MADAAMQSAAGNASITLWGRRNSSNVRKVLWCAEEAGVPYTSIEVGGAFGRNDTPEYRALNPNGLVPTMQDGELVLWESNAIVRYLAAQYAPALYPQAPAERALGDRWRDWTTSTFAGVFRDLFWGVLRTPQAERDPARIAAALAHSGDLLARADAALAQQPYLSGAQFAMGDIPLGSFIYAWFEMPIERPELPHLQAWYQRLRARPAYQRGVMTALTRVLRFRSGQHGPWQAPHVLPTRHVAARTQASYIARPNSPRFL</sequence>
<dbReference type="SFLD" id="SFLDG01150">
    <property type="entry name" value="Main.1:_Beta-like"/>
    <property type="match status" value="1"/>
</dbReference>
<keyword evidence="2" id="KW-0808">Transferase</keyword>
<dbReference type="InterPro" id="IPR040079">
    <property type="entry name" value="Glutathione_S-Trfase"/>
</dbReference>